<feature type="region of interest" description="Disordered" evidence="3">
    <location>
        <begin position="744"/>
        <end position="766"/>
    </location>
</feature>
<organism evidence="5 6">
    <name type="scientific">Chiloscyllium punctatum</name>
    <name type="common">Brownbanded bambooshark</name>
    <name type="synonym">Hemiscyllium punctatum</name>
    <dbReference type="NCBI Taxonomy" id="137246"/>
    <lineage>
        <taxon>Eukaryota</taxon>
        <taxon>Metazoa</taxon>
        <taxon>Chordata</taxon>
        <taxon>Craniata</taxon>
        <taxon>Vertebrata</taxon>
        <taxon>Chondrichthyes</taxon>
        <taxon>Elasmobranchii</taxon>
        <taxon>Galeomorphii</taxon>
        <taxon>Galeoidea</taxon>
        <taxon>Orectolobiformes</taxon>
        <taxon>Hemiscylliidae</taxon>
        <taxon>Chiloscyllium</taxon>
    </lineage>
</organism>
<dbReference type="GO" id="GO:0005829">
    <property type="term" value="C:cytosol"/>
    <property type="evidence" value="ECO:0007669"/>
    <property type="project" value="TreeGrafter"/>
</dbReference>
<dbReference type="GO" id="GO:0048009">
    <property type="term" value="P:insulin-like growth factor receptor signaling pathway"/>
    <property type="evidence" value="ECO:0007669"/>
    <property type="project" value="TreeGrafter"/>
</dbReference>
<keyword evidence="2" id="KW-0175">Coiled coil</keyword>
<dbReference type="EMBL" id="BEZZ01001222">
    <property type="protein sequence ID" value="GCC38640.1"/>
    <property type="molecule type" value="Genomic_DNA"/>
</dbReference>
<accession>A0A401T7L8</accession>
<feature type="region of interest" description="Disordered" evidence="3">
    <location>
        <begin position="1093"/>
        <end position="1122"/>
    </location>
</feature>
<proteinExistence type="inferred from homology"/>
<dbReference type="InterPro" id="IPR035445">
    <property type="entry name" value="GYF-like_dom_sf"/>
</dbReference>
<feature type="compositionally biased region" description="Polar residues" evidence="3">
    <location>
        <begin position="750"/>
        <end position="766"/>
    </location>
</feature>
<feature type="compositionally biased region" description="Basic and acidic residues" evidence="3">
    <location>
        <begin position="973"/>
        <end position="987"/>
    </location>
</feature>
<feature type="compositionally biased region" description="Polar residues" evidence="3">
    <location>
        <begin position="956"/>
        <end position="969"/>
    </location>
</feature>
<feature type="region of interest" description="Disordered" evidence="3">
    <location>
        <begin position="1252"/>
        <end position="1276"/>
    </location>
</feature>
<feature type="compositionally biased region" description="Polar residues" evidence="3">
    <location>
        <begin position="478"/>
        <end position="487"/>
    </location>
</feature>
<feature type="region of interest" description="Disordered" evidence="3">
    <location>
        <begin position="184"/>
        <end position="317"/>
    </location>
</feature>
<evidence type="ECO:0000313" key="5">
    <source>
        <dbReference type="EMBL" id="GCC38640.1"/>
    </source>
</evidence>
<feature type="compositionally biased region" description="Polar residues" evidence="3">
    <location>
        <begin position="998"/>
        <end position="1013"/>
    </location>
</feature>
<comment type="similarity">
    <text evidence="1">Belongs to the GIGYF family.</text>
</comment>
<dbReference type="InterPro" id="IPR003169">
    <property type="entry name" value="GYF"/>
</dbReference>
<evidence type="ECO:0000313" key="6">
    <source>
        <dbReference type="Proteomes" id="UP000287033"/>
    </source>
</evidence>
<dbReference type="InterPro" id="IPR051640">
    <property type="entry name" value="GRB10-interact_GYF"/>
</dbReference>
<dbReference type="SUPFAM" id="SSF55277">
    <property type="entry name" value="GYF domain"/>
    <property type="match status" value="1"/>
</dbReference>
<dbReference type="Proteomes" id="UP000287033">
    <property type="component" value="Unassembled WGS sequence"/>
</dbReference>
<dbReference type="STRING" id="137246.A0A401T7L8"/>
<keyword evidence="6" id="KW-1185">Reference proteome</keyword>
<evidence type="ECO:0000256" key="3">
    <source>
        <dbReference type="SAM" id="MobiDB-lite"/>
    </source>
</evidence>
<dbReference type="PANTHER" id="PTHR14445:SF37">
    <property type="entry name" value="GRB10-INTERACTING GYF PROTEIN 1"/>
    <property type="match status" value="1"/>
</dbReference>
<dbReference type="SMART" id="SM00444">
    <property type="entry name" value="GYF"/>
    <property type="match status" value="1"/>
</dbReference>
<feature type="region of interest" description="Disordered" evidence="3">
    <location>
        <begin position="373"/>
        <end position="538"/>
    </location>
</feature>
<protein>
    <recommendedName>
        <fullName evidence="4">GYF domain-containing protein</fullName>
    </recommendedName>
</protein>
<feature type="compositionally biased region" description="Basic and acidic residues" evidence="3">
    <location>
        <begin position="382"/>
        <end position="431"/>
    </location>
</feature>
<evidence type="ECO:0000256" key="2">
    <source>
        <dbReference type="SAM" id="Coils"/>
    </source>
</evidence>
<dbReference type="PANTHER" id="PTHR14445">
    <property type="entry name" value="GRB10 INTERACTING GYF PROTEIN"/>
    <property type="match status" value="1"/>
</dbReference>
<feature type="compositionally biased region" description="Low complexity" evidence="3">
    <location>
        <begin position="1255"/>
        <end position="1266"/>
    </location>
</feature>
<sequence length="1305" mass="150177">MKQWDILMYKTQETRNLDQISKLIGKPFCSIKRFCGRIGKLEVNQCFVNDKGNYYQTNSSVVLATQNNSCLSEDKEMAAETQTLNFGPEWLRALSSGGSIASPPPSPALPKYKLADYRYGREEMLALYMKDNKVPEELSDKEFLAVLQDEPLLPLALVPLTEEEQRNFSMSVNSSAVMRLMGRGGGAPSAGVVRGRGSARGRGRGRGESGYYQRSFEDGEGGFGRGAREMLRSQSWEERGDRRFEKPGRRDGGFEEVAPTSRKQDFARSDSENWRAIREEQNGEEEDGGWRTAGARREGERWRPPSPDGPRSAGWRDHADRRRRFDFDFRERDEERTYRRGRTGSGNYEDEKDNLPEWCLEDAEEEMGTFDSSGAFMSLKKGSKEPIPEEQELEFRGVDELDERPENEYDMEFYKEPDRTENEDAADKTDLPAEIYNGKVSPSCSSSSPSESQAQEVFLAVPEECEPTVHRAEPDMSDSASDAQGQSKPADEAVNLGQPAQLSPATVSTLSSSSPSSSPPYPSTVAEFAPVDNDDDDGMKRFEQEAEKMVASLHDNSLDDERFVEMMQDQRNRAAAALPLSHEAAMKWFYKDPQGEIQGPFTTQEMADWFQAGYFPMSLLVKRGCDEGFQPLGDVIKMWGRVPFAPGPSPPPLLGDMDQGRLKKQRELAAALYHQLQYQQFLQLINSRQQLVQCALQQKANMTPQQQQQLVVFLQQIQALKSRCAEQNLIPAINRSMSVPETGSLWDLPTSASQPSGCDTGSLWDSASQGPLLEQIQKLEREKATKLKQERRDVELRNKREEDDRKRQDEIRWQEEERKRRDEDELTRRKQEEVVRFQREQQEEAARRQREEEDRRQEEALRRRDEEERRQMEDILRKQEKDRRQQDETRRWLEEEESRRQLEEEARRRLAEEEERKRKEMDLQLQRQQEMLRHRQQQEALRRLQQQQQLAHIKIPSSTSWGQQSNSVPPLQKLEEERERHRREEQCRQQQEIMKALQQHQQQKSPGWNNLPKQSMSVKSLLEMQQELQKQQQQRAQARAHSSMPMNNSSVWGLPGQWGSDMNSMWSMHENKNSNMSLWGDEAVKSTGPVIRSAGLKNSRSSPSLSDSYGIPTRPSKKKTEDEEKLLKLFQGMNKTQDGFTQWCEQMLHVLNTANNLDVPTFVSFLKEVDSPYEVHDYIRAYLGDTPEAKEFAKQFLERRAKQKANQQRQQQQQLTKELLSLTGNLALQPDRLQDSIWGIGSNSLQSLFQGNHNSAQQSSYESSQAGKKKKKQKMVRADPSILGFSVNASSERLNMGEIETLDDF</sequence>
<reference evidence="5 6" key="1">
    <citation type="journal article" date="2018" name="Nat. Ecol. Evol.">
        <title>Shark genomes provide insights into elasmobranch evolution and the origin of vertebrates.</title>
        <authorList>
            <person name="Hara Y"/>
            <person name="Yamaguchi K"/>
            <person name="Onimaru K"/>
            <person name="Kadota M"/>
            <person name="Koyanagi M"/>
            <person name="Keeley SD"/>
            <person name="Tatsumi K"/>
            <person name="Tanaka K"/>
            <person name="Motone F"/>
            <person name="Kageyama Y"/>
            <person name="Nozu R"/>
            <person name="Adachi N"/>
            <person name="Nishimura O"/>
            <person name="Nakagawa R"/>
            <person name="Tanegashima C"/>
            <person name="Kiyatake I"/>
            <person name="Matsumoto R"/>
            <person name="Murakumo K"/>
            <person name="Nishida K"/>
            <person name="Terakita A"/>
            <person name="Kuratani S"/>
            <person name="Sato K"/>
            <person name="Hyodo S Kuraku.S."/>
        </authorList>
    </citation>
    <scope>NUCLEOTIDE SEQUENCE [LARGE SCALE GENOMIC DNA]</scope>
</reference>
<feature type="compositionally biased region" description="Basic and acidic residues" evidence="3">
    <location>
        <begin position="226"/>
        <end position="253"/>
    </location>
</feature>
<dbReference type="OMA" id="WMEDGED"/>
<comment type="caution">
    <text evidence="5">The sequence shown here is derived from an EMBL/GenBank/DDBJ whole genome shotgun (WGS) entry which is preliminary data.</text>
</comment>
<feature type="region of interest" description="Disordered" evidence="3">
    <location>
        <begin position="838"/>
        <end position="921"/>
    </location>
</feature>
<gene>
    <name evidence="5" type="ORF">chiPu_0017155</name>
</gene>
<feature type="compositionally biased region" description="Basic and acidic residues" evidence="3">
    <location>
        <begin position="262"/>
        <end position="281"/>
    </location>
</feature>
<feature type="coiled-coil region" evidence="2">
    <location>
        <begin position="1194"/>
        <end position="1225"/>
    </location>
</feature>
<dbReference type="CDD" id="cd00072">
    <property type="entry name" value="GYF"/>
    <property type="match status" value="1"/>
</dbReference>
<evidence type="ECO:0000259" key="4">
    <source>
        <dbReference type="PROSITE" id="PS50829"/>
    </source>
</evidence>
<evidence type="ECO:0000256" key="1">
    <source>
        <dbReference type="ARBA" id="ARBA00038015"/>
    </source>
</evidence>
<dbReference type="OrthoDB" id="48509at2759"/>
<feature type="region of interest" description="Disordered" evidence="3">
    <location>
        <begin position="955"/>
        <end position="1013"/>
    </location>
</feature>
<feature type="domain" description="GYF" evidence="4">
    <location>
        <begin position="585"/>
        <end position="633"/>
    </location>
</feature>
<feature type="compositionally biased region" description="Low complexity" evidence="3">
    <location>
        <begin position="441"/>
        <end position="452"/>
    </location>
</feature>
<dbReference type="Pfam" id="PF02213">
    <property type="entry name" value="GYF"/>
    <property type="match status" value="1"/>
</dbReference>
<dbReference type="PROSITE" id="PS50829">
    <property type="entry name" value="GYF"/>
    <property type="match status" value="1"/>
</dbReference>
<feature type="region of interest" description="Disordered" evidence="3">
    <location>
        <begin position="334"/>
        <end position="355"/>
    </location>
</feature>
<feature type="compositionally biased region" description="Low complexity" evidence="3">
    <location>
        <begin position="502"/>
        <end position="516"/>
    </location>
</feature>
<feature type="compositionally biased region" description="Polar residues" evidence="3">
    <location>
        <begin position="1096"/>
        <end position="1107"/>
    </location>
</feature>
<dbReference type="Gene3D" id="3.30.1490.40">
    <property type="match status" value="1"/>
</dbReference>
<name>A0A401T7L8_CHIPU</name>